<dbReference type="EMBL" id="CP007174">
    <property type="protein sequence ID" value="AIF83301.1"/>
    <property type="molecule type" value="Genomic_DNA"/>
</dbReference>
<dbReference type="HOGENOM" id="CLU_1514543_0_0_2"/>
<evidence type="ECO:0000313" key="1">
    <source>
        <dbReference type="EMBL" id="AIF83301.1"/>
    </source>
</evidence>
<reference evidence="1 2" key="1">
    <citation type="journal article" date="2014" name="PLoS ONE">
        <title>Genome Sequence of Candidatus Nitrososphaera evergladensis from Group I.1b Enriched from Everglades Soil Reveals Novel Genomic Features of the Ammonia-Oxidizing Archaea.</title>
        <authorList>
            <person name="Zhalnina K.V."/>
            <person name="Dias R."/>
            <person name="Leonard M.T."/>
            <person name="Dorr de Quadros P."/>
            <person name="Camargo F.A."/>
            <person name="Drew J.C."/>
            <person name="Farmerie W.G."/>
            <person name="Daroub S.H."/>
            <person name="Triplett E.W."/>
        </authorList>
    </citation>
    <scope>NUCLEOTIDE SEQUENCE [LARGE SCALE GENOMIC DNA]</scope>
    <source>
        <strain evidence="1 2">SR1</strain>
    </source>
</reference>
<dbReference type="KEGG" id="nev:NTE_01230"/>
<dbReference type="OrthoDB" id="4898at2157"/>
<dbReference type="AlphaFoldDB" id="A0A075MP48"/>
<organism evidence="1 2">
    <name type="scientific">Candidatus Nitrososphaera evergladensis SR1</name>
    <dbReference type="NCBI Taxonomy" id="1459636"/>
    <lineage>
        <taxon>Archaea</taxon>
        <taxon>Nitrososphaerota</taxon>
        <taxon>Nitrososphaeria</taxon>
        <taxon>Nitrososphaerales</taxon>
        <taxon>Nitrososphaeraceae</taxon>
        <taxon>Nitrososphaera</taxon>
    </lineage>
</organism>
<name>A0A075MP48_9ARCH</name>
<proteinExistence type="predicted"/>
<keyword evidence="2" id="KW-1185">Reference proteome</keyword>
<dbReference type="GeneID" id="41597038"/>
<evidence type="ECO:0000313" key="2">
    <source>
        <dbReference type="Proteomes" id="UP000028194"/>
    </source>
</evidence>
<dbReference type="RefSeq" id="WP_148700092.1">
    <property type="nucleotide sequence ID" value="NZ_CP007174.1"/>
</dbReference>
<sequence length="167" mass="18235">MVNKFVFVIAGIVIVMAVLIALPSVSQQPAAQDVTIEYNRQHLTKTGGLLVATQLETLTIDKDGSGTYTKTDPREKNMPVPQRFSLSREEFAKIKGLVLETGFMDVPKTDYPQSENASNFASYTLAVKTADKQKTISWVEPDAYDGTIPPLITNVGNQLDGIIASKT</sequence>
<dbReference type="eggNOG" id="arCOG08637">
    <property type="taxonomic scope" value="Archaea"/>
</dbReference>
<dbReference type="Proteomes" id="UP000028194">
    <property type="component" value="Chromosome"/>
</dbReference>
<accession>A0A075MP48</accession>
<dbReference type="STRING" id="1459636.NTE_01230"/>
<protein>
    <submittedName>
        <fullName evidence="1">Uncharacterized protein</fullName>
    </submittedName>
</protein>
<gene>
    <name evidence="1" type="ORF">NTE_01230</name>
</gene>